<comment type="caution">
    <text evidence="2">The sequence shown here is derived from an EMBL/GenBank/DDBJ whole genome shotgun (WGS) entry which is preliminary data.</text>
</comment>
<reference evidence="2" key="1">
    <citation type="journal article" date="2014" name="Front. Microbiol.">
        <title>High frequency of phylogenetically diverse reductive dehalogenase-homologous genes in deep subseafloor sedimentary metagenomes.</title>
        <authorList>
            <person name="Kawai M."/>
            <person name="Futagami T."/>
            <person name="Toyoda A."/>
            <person name="Takaki Y."/>
            <person name="Nishi S."/>
            <person name="Hori S."/>
            <person name="Arai W."/>
            <person name="Tsubouchi T."/>
            <person name="Morono Y."/>
            <person name="Uchiyama I."/>
            <person name="Ito T."/>
            <person name="Fujiyama A."/>
            <person name="Inagaki F."/>
            <person name="Takami H."/>
        </authorList>
    </citation>
    <scope>NUCLEOTIDE SEQUENCE</scope>
    <source>
        <strain evidence="2">Expedition CK06-06</strain>
    </source>
</reference>
<keyword evidence="1" id="KW-0812">Transmembrane</keyword>
<keyword evidence="1" id="KW-0472">Membrane</keyword>
<name>X1ATC9_9ZZZZ</name>
<sequence length="90" mass="10236">MGKKKGFINQAKIFSLLRTGALAMPAVLIATTPGLTNEQKIQRGITHYTGWHFQRQKWDFEEMKKGWMPFVGASLATIGIPKILSMIRRF</sequence>
<evidence type="ECO:0000256" key="1">
    <source>
        <dbReference type="SAM" id="Phobius"/>
    </source>
</evidence>
<dbReference type="AlphaFoldDB" id="X1ATC9"/>
<gene>
    <name evidence="2" type="ORF">S01H4_30704</name>
</gene>
<keyword evidence="1" id="KW-1133">Transmembrane helix</keyword>
<organism evidence="2">
    <name type="scientific">marine sediment metagenome</name>
    <dbReference type="NCBI Taxonomy" id="412755"/>
    <lineage>
        <taxon>unclassified sequences</taxon>
        <taxon>metagenomes</taxon>
        <taxon>ecological metagenomes</taxon>
    </lineage>
</organism>
<protein>
    <submittedName>
        <fullName evidence="2">Uncharacterized protein</fullName>
    </submittedName>
</protein>
<accession>X1ATC9</accession>
<dbReference type="EMBL" id="BART01015873">
    <property type="protein sequence ID" value="GAG75518.1"/>
    <property type="molecule type" value="Genomic_DNA"/>
</dbReference>
<proteinExistence type="predicted"/>
<feature type="transmembrane region" description="Helical" evidence="1">
    <location>
        <begin position="66"/>
        <end position="84"/>
    </location>
</feature>
<evidence type="ECO:0000313" key="2">
    <source>
        <dbReference type="EMBL" id="GAG75518.1"/>
    </source>
</evidence>